<dbReference type="PANTHER" id="PTHR33653">
    <property type="entry name" value="RIBONUCLEASE VAPC2"/>
    <property type="match status" value="1"/>
</dbReference>
<evidence type="ECO:0000256" key="8">
    <source>
        <dbReference type="HAMAP-Rule" id="MF_00265"/>
    </source>
</evidence>
<organism evidence="10 11">
    <name type="scientific">Candidatus Gottesmanbacteria bacterium RIFCSPHIGHO2_01_FULL_46_14</name>
    <dbReference type="NCBI Taxonomy" id="1798380"/>
    <lineage>
        <taxon>Bacteria</taxon>
        <taxon>Candidatus Gottesmaniibacteriota</taxon>
    </lineage>
</organism>
<dbReference type="PANTHER" id="PTHR33653:SF1">
    <property type="entry name" value="RIBONUCLEASE VAPC2"/>
    <property type="match status" value="1"/>
</dbReference>
<dbReference type="HAMAP" id="MF_00265">
    <property type="entry name" value="VapC_Nob1"/>
    <property type="match status" value="1"/>
</dbReference>
<dbReference type="InterPro" id="IPR029060">
    <property type="entry name" value="PIN-like_dom_sf"/>
</dbReference>
<accession>A0A1F5ZJF5</accession>
<comment type="similarity">
    <text evidence="7 8">Belongs to the PINc/VapC protein family.</text>
</comment>
<evidence type="ECO:0000313" key="11">
    <source>
        <dbReference type="Proteomes" id="UP000177416"/>
    </source>
</evidence>
<keyword evidence="6 8" id="KW-0460">Magnesium</keyword>
<dbReference type="Pfam" id="PF01850">
    <property type="entry name" value="PIN"/>
    <property type="match status" value="1"/>
</dbReference>
<dbReference type="InterPro" id="IPR050556">
    <property type="entry name" value="Type_II_TA_system_RNase"/>
</dbReference>
<feature type="binding site" evidence="8">
    <location>
        <position position="6"/>
    </location>
    <ligand>
        <name>Mg(2+)</name>
        <dbReference type="ChEBI" id="CHEBI:18420"/>
    </ligand>
</feature>
<keyword evidence="3 8" id="KW-0540">Nuclease</keyword>
<dbReference type="GO" id="GO:0016787">
    <property type="term" value="F:hydrolase activity"/>
    <property type="evidence" value="ECO:0007669"/>
    <property type="project" value="UniProtKB-KW"/>
</dbReference>
<evidence type="ECO:0000256" key="5">
    <source>
        <dbReference type="ARBA" id="ARBA00022801"/>
    </source>
</evidence>
<comment type="cofactor">
    <cofactor evidence="1 8">
        <name>Mg(2+)</name>
        <dbReference type="ChEBI" id="CHEBI:18420"/>
    </cofactor>
</comment>
<keyword evidence="4 8" id="KW-0479">Metal-binding</keyword>
<reference evidence="10 11" key="1">
    <citation type="journal article" date="2016" name="Nat. Commun.">
        <title>Thousands of microbial genomes shed light on interconnected biogeochemical processes in an aquifer system.</title>
        <authorList>
            <person name="Anantharaman K."/>
            <person name="Brown C.T."/>
            <person name="Hug L.A."/>
            <person name="Sharon I."/>
            <person name="Castelle C.J."/>
            <person name="Probst A.J."/>
            <person name="Thomas B.C."/>
            <person name="Singh A."/>
            <person name="Wilkins M.J."/>
            <person name="Karaoz U."/>
            <person name="Brodie E.L."/>
            <person name="Williams K.H."/>
            <person name="Hubbard S.S."/>
            <person name="Banfield J.F."/>
        </authorList>
    </citation>
    <scope>NUCLEOTIDE SEQUENCE [LARGE SCALE GENOMIC DNA]</scope>
</reference>
<comment type="function">
    <text evidence="8">Toxic component of a toxin-antitoxin (TA) system. An RNase.</text>
</comment>
<dbReference type="Gene3D" id="3.40.50.1010">
    <property type="entry name" value="5'-nuclease"/>
    <property type="match status" value="1"/>
</dbReference>
<dbReference type="AlphaFoldDB" id="A0A1F5ZJF5"/>
<dbReference type="SUPFAM" id="SSF88723">
    <property type="entry name" value="PIN domain-like"/>
    <property type="match status" value="1"/>
</dbReference>
<dbReference type="InterPro" id="IPR002716">
    <property type="entry name" value="PIN_dom"/>
</dbReference>
<evidence type="ECO:0000256" key="6">
    <source>
        <dbReference type="ARBA" id="ARBA00022842"/>
    </source>
</evidence>
<comment type="caution">
    <text evidence="10">The sequence shown here is derived from an EMBL/GenBank/DDBJ whole genome shotgun (WGS) entry which is preliminary data.</text>
</comment>
<evidence type="ECO:0000256" key="7">
    <source>
        <dbReference type="ARBA" id="ARBA00038093"/>
    </source>
</evidence>
<evidence type="ECO:0000256" key="4">
    <source>
        <dbReference type="ARBA" id="ARBA00022723"/>
    </source>
</evidence>
<proteinExistence type="inferred from homology"/>
<dbReference type="GO" id="GO:0090729">
    <property type="term" value="F:toxin activity"/>
    <property type="evidence" value="ECO:0007669"/>
    <property type="project" value="UniProtKB-KW"/>
</dbReference>
<gene>
    <name evidence="8" type="primary">vapC</name>
    <name evidence="10" type="ORF">A2875_04345</name>
</gene>
<sequence length="126" mass="14030">MTHLLDTDCIINHLRGRTEIIPESDKTFAMSVVTMGELLYGAERSDNPKKTRAAISIFQSEFQVSIMDITEQIVARYASIKAALSKRGVLIEDFDLLIAATAITHNLTLVTANTKHFKRIKGLLLV</sequence>
<evidence type="ECO:0000259" key="9">
    <source>
        <dbReference type="Pfam" id="PF01850"/>
    </source>
</evidence>
<dbReference type="InterPro" id="IPR022907">
    <property type="entry name" value="VapC_family"/>
</dbReference>
<dbReference type="EC" id="3.1.-.-" evidence="8"/>
<evidence type="ECO:0000313" key="10">
    <source>
        <dbReference type="EMBL" id="OGG12464.1"/>
    </source>
</evidence>
<evidence type="ECO:0000256" key="2">
    <source>
        <dbReference type="ARBA" id="ARBA00022649"/>
    </source>
</evidence>
<keyword evidence="5 8" id="KW-0378">Hydrolase</keyword>
<feature type="domain" description="PIN" evidence="9">
    <location>
        <begin position="4"/>
        <end position="122"/>
    </location>
</feature>
<evidence type="ECO:0000256" key="1">
    <source>
        <dbReference type="ARBA" id="ARBA00001946"/>
    </source>
</evidence>
<name>A0A1F5ZJF5_9BACT</name>
<dbReference type="CDD" id="cd09881">
    <property type="entry name" value="PIN_VapC4-5_FitB-like"/>
    <property type="match status" value="1"/>
</dbReference>
<dbReference type="GO" id="GO:0000287">
    <property type="term" value="F:magnesium ion binding"/>
    <property type="evidence" value="ECO:0007669"/>
    <property type="project" value="UniProtKB-UniRule"/>
</dbReference>
<dbReference type="Proteomes" id="UP000177416">
    <property type="component" value="Unassembled WGS sequence"/>
</dbReference>
<dbReference type="EMBL" id="MFJJ01000061">
    <property type="protein sequence ID" value="OGG12464.1"/>
    <property type="molecule type" value="Genomic_DNA"/>
</dbReference>
<dbReference type="GO" id="GO:0004540">
    <property type="term" value="F:RNA nuclease activity"/>
    <property type="evidence" value="ECO:0007669"/>
    <property type="project" value="InterPro"/>
</dbReference>
<keyword evidence="8" id="KW-0800">Toxin</keyword>
<keyword evidence="2 8" id="KW-1277">Toxin-antitoxin system</keyword>
<protein>
    <recommendedName>
        <fullName evidence="8">Ribonuclease VapC</fullName>
        <shortName evidence="8">RNase VapC</shortName>
        <ecNumber evidence="8">3.1.-.-</ecNumber>
    </recommendedName>
    <alternativeName>
        <fullName evidence="8">Toxin VapC</fullName>
    </alternativeName>
</protein>
<evidence type="ECO:0000256" key="3">
    <source>
        <dbReference type="ARBA" id="ARBA00022722"/>
    </source>
</evidence>
<feature type="binding site" evidence="8">
    <location>
        <position position="95"/>
    </location>
    <ligand>
        <name>Mg(2+)</name>
        <dbReference type="ChEBI" id="CHEBI:18420"/>
    </ligand>
</feature>